<keyword evidence="1" id="KW-0540">Nuclease</keyword>
<gene>
    <name evidence="7" type="ORF">SAMN05877842_102142</name>
</gene>
<dbReference type="EMBL" id="OBQC01000002">
    <property type="protein sequence ID" value="SOC36182.1"/>
    <property type="molecule type" value="Genomic_DNA"/>
</dbReference>
<dbReference type="CDD" id="cd00085">
    <property type="entry name" value="HNHc"/>
    <property type="match status" value="1"/>
</dbReference>
<feature type="domain" description="TRASH" evidence="6">
    <location>
        <begin position="67"/>
        <end position="101"/>
    </location>
</feature>
<proteinExistence type="inferred from homology"/>
<feature type="domain" description="HNH nuclease" evidence="5">
    <location>
        <begin position="220"/>
        <end position="281"/>
    </location>
</feature>
<dbReference type="GO" id="GO:0003676">
    <property type="term" value="F:nucleic acid binding"/>
    <property type="evidence" value="ECO:0007669"/>
    <property type="project" value="InterPro"/>
</dbReference>
<accession>A0A285U2W8</accession>
<comment type="similarity">
    <text evidence="3">Belongs to the HNH nuclease family.</text>
</comment>
<reference evidence="8" key="1">
    <citation type="submission" date="2017-08" db="EMBL/GenBank/DDBJ databases">
        <authorList>
            <person name="Varghese N."/>
            <person name="Submissions S."/>
        </authorList>
    </citation>
    <scope>NUCLEOTIDE SEQUENCE [LARGE SCALE GENOMIC DNA]</scope>
    <source>
        <strain evidence="8">JC23</strain>
    </source>
</reference>
<dbReference type="GO" id="GO:0016787">
    <property type="term" value="F:hydrolase activity"/>
    <property type="evidence" value="ECO:0007669"/>
    <property type="project" value="UniProtKB-KW"/>
</dbReference>
<dbReference type="AlphaFoldDB" id="A0A285U2W8"/>
<dbReference type="PANTHER" id="PTHR41286:SF1">
    <property type="entry name" value="HNH NUCLEASE YAJD-RELATED"/>
    <property type="match status" value="1"/>
</dbReference>
<dbReference type="InterPro" id="IPR011017">
    <property type="entry name" value="TRASH_dom"/>
</dbReference>
<dbReference type="PANTHER" id="PTHR41286">
    <property type="entry name" value="HNH NUCLEASE YAJD-RELATED"/>
    <property type="match status" value="1"/>
</dbReference>
<name>A0A285U2W8_9BACL</name>
<evidence type="ECO:0000259" key="6">
    <source>
        <dbReference type="SMART" id="SM00746"/>
    </source>
</evidence>
<evidence type="ECO:0000313" key="7">
    <source>
        <dbReference type="EMBL" id="SOC36182.1"/>
    </source>
</evidence>
<feature type="domain" description="TRASH" evidence="6">
    <location>
        <begin position="20"/>
        <end position="52"/>
    </location>
</feature>
<keyword evidence="7" id="KW-0255">Endonuclease</keyword>
<organism evidence="7 8">
    <name type="scientific">Ureibacillus acetophenoni</name>
    <dbReference type="NCBI Taxonomy" id="614649"/>
    <lineage>
        <taxon>Bacteria</taxon>
        <taxon>Bacillati</taxon>
        <taxon>Bacillota</taxon>
        <taxon>Bacilli</taxon>
        <taxon>Bacillales</taxon>
        <taxon>Caryophanaceae</taxon>
        <taxon>Ureibacillus</taxon>
    </lineage>
</organism>
<evidence type="ECO:0000256" key="3">
    <source>
        <dbReference type="ARBA" id="ARBA00038412"/>
    </source>
</evidence>
<keyword evidence="2" id="KW-0378">Hydrolase</keyword>
<dbReference type="GO" id="GO:0005829">
    <property type="term" value="C:cytosol"/>
    <property type="evidence" value="ECO:0007669"/>
    <property type="project" value="TreeGrafter"/>
</dbReference>
<dbReference type="Pfam" id="PF01844">
    <property type="entry name" value="HNH"/>
    <property type="match status" value="1"/>
</dbReference>
<dbReference type="GO" id="GO:0008270">
    <property type="term" value="F:zinc ion binding"/>
    <property type="evidence" value="ECO:0007669"/>
    <property type="project" value="InterPro"/>
</dbReference>
<dbReference type="GO" id="GO:0004519">
    <property type="term" value="F:endonuclease activity"/>
    <property type="evidence" value="ECO:0007669"/>
    <property type="project" value="UniProtKB-KW"/>
</dbReference>
<dbReference type="InterPro" id="IPR002711">
    <property type="entry name" value="HNH"/>
</dbReference>
<evidence type="ECO:0000256" key="2">
    <source>
        <dbReference type="ARBA" id="ARBA00022801"/>
    </source>
</evidence>
<sequence length="292" mass="34383">MFLFYNYLKQGRVIPLKKNCLNCGKEIKVKPSQFDRKKYCSRKCKGEYQTKNPAAFEHLKTQKIVRCDYCSKELLRKPSVLKKTKYSFCSQGCKAKFQRKYKEQLFAPIRKEKVLIECLECRKQFKVIPSRLSSVKYCSKECLGKANGRRAKELLQKRVMVICNNCPTVIFKKPSELTEHNFCSIECMSDYYAKSNMFAGENSGTWRGGDIDYYGPNWRAQRRKVRKRDNFTCQDCGITEKEYGKELSVHHIIPFRNFNGEWKKANEISNLITLCEYPCHRKRHSKMVDDIV</sequence>
<evidence type="ECO:0000256" key="1">
    <source>
        <dbReference type="ARBA" id="ARBA00022722"/>
    </source>
</evidence>
<dbReference type="Proteomes" id="UP000219252">
    <property type="component" value="Unassembled WGS sequence"/>
</dbReference>
<evidence type="ECO:0000313" key="8">
    <source>
        <dbReference type="Proteomes" id="UP000219252"/>
    </source>
</evidence>
<dbReference type="SMART" id="SM00507">
    <property type="entry name" value="HNHc"/>
    <property type="match status" value="1"/>
</dbReference>
<dbReference type="SMART" id="SM00746">
    <property type="entry name" value="TRASH"/>
    <property type="match status" value="2"/>
</dbReference>
<keyword evidence="8" id="KW-1185">Reference proteome</keyword>
<dbReference type="InterPro" id="IPR003615">
    <property type="entry name" value="HNH_nuc"/>
</dbReference>
<evidence type="ECO:0000259" key="5">
    <source>
        <dbReference type="SMART" id="SM00507"/>
    </source>
</evidence>
<protein>
    <recommendedName>
        <fullName evidence="4">Putative HNH nuclease YajD</fullName>
    </recommendedName>
</protein>
<evidence type="ECO:0000256" key="4">
    <source>
        <dbReference type="ARBA" id="ARBA00040194"/>
    </source>
</evidence>